<reference evidence="2" key="1">
    <citation type="submission" date="2018-05" db="EMBL/GenBank/DDBJ databases">
        <authorList>
            <person name="Li X."/>
        </authorList>
    </citation>
    <scope>NUCLEOTIDE SEQUENCE [LARGE SCALE GENOMIC DNA]</scope>
    <source>
        <strain evidence="2">YIM 73061</strain>
    </source>
</reference>
<dbReference type="OrthoDB" id="116799at2"/>
<keyword evidence="2" id="KW-1185">Reference proteome</keyword>
<dbReference type="AlphaFoldDB" id="A0A328AQT9"/>
<dbReference type="PANTHER" id="PTHR43464:SF49">
    <property type="entry name" value="TELLURITE METHYLTRANSFERASE"/>
    <property type="match status" value="1"/>
</dbReference>
<dbReference type="SUPFAM" id="SSF53335">
    <property type="entry name" value="S-adenosyl-L-methionine-dependent methyltransferases"/>
    <property type="match status" value="1"/>
</dbReference>
<dbReference type="Pfam" id="PF05401">
    <property type="entry name" value="NodS"/>
    <property type="match status" value="1"/>
</dbReference>
<accession>A0A328AQT9</accession>
<dbReference type="GO" id="GO:0008757">
    <property type="term" value="F:S-adenosylmethionine-dependent methyltransferase activity"/>
    <property type="evidence" value="ECO:0007669"/>
    <property type="project" value="InterPro"/>
</dbReference>
<gene>
    <name evidence="1" type="ORF">DJ018_02985</name>
</gene>
<organism evidence="1 2">
    <name type="scientific">Phenylobacterium deserti</name>
    <dbReference type="NCBI Taxonomy" id="1914756"/>
    <lineage>
        <taxon>Bacteria</taxon>
        <taxon>Pseudomonadati</taxon>
        <taxon>Pseudomonadota</taxon>
        <taxon>Alphaproteobacteria</taxon>
        <taxon>Caulobacterales</taxon>
        <taxon>Caulobacteraceae</taxon>
        <taxon>Phenylobacterium</taxon>
    </lineage>
</organism>
<sequence length="212" mass="22452">MRGHVRRRGASVAGLDVADHLRTELAGADPWSLATSEFERRRFDALLSVIAPRAPFGRALEVGCAAGVFTARLAPLCTDLTVVDAMPQALDRAAERLGPAANRVAWRVADPSQDEVGGPYDLIVAAEVLYYLPGVDALKVAAKRLASALRPGGILVFGSASDEACRRWGLYGGAETGLAVFSDLLREVARTRCLGADWTEDSTIVAFSAGQG</sequence>
<dbReference type="GO" id="GO:0009312">
    <property type="term" value="P:oligosaccharide biosynthetic process"/>
    <property type="evidence" value="ECO:0007669"/>
    <property type="project" value="InterPro"/>
</dbReference>
<dbReference type="GO" id="GO:0032259">
    <property type="term" value="P:methylation"/>
    <property type="evidence" value="ECO:0007669"/>
    <property type="project" value="UniProtKB-KW"/>
</dbReference>
<dbReference type="PANTHER" id="PTHR43464">
    <property type="entry name" value="METHYLTRANSFERASE"/>
    <property type="match status" value="1"/>
</dbReference>
<dbReference type="Proteomes" id="UP000249725">
    <property type="component" value="Unassembled WGS sequence"/>
</dbReference>
<keyword evidence="1" id="KW-0489">Methyltransferase</keyword>
<keyword evidence="1" id="KW-0808">Transferase</keyword>
<proteinExistence type="predicted"/>
<dbReference type="EMBL" id="QFYR01000001">
    <property type="protein sequence ID" value="RAK56949.1"/>
    <property type="molecule type" value="Genomic_DNA"/>
</dbReference>
<name>A0A328AQT9_9CAUL</name>
<evidence type="ECO:0000313" key="2">
    <source>
        <dbReference type="Proteomes" id="UP000249725"/>
    </source>
</evidence>
<comment type="caution">
    <text evidence="1">The sequence shown here is derived from an EMBL/GenBank/DDBJ whole genome shotgun (WGS) entry which is preliminary data.</text>
</comment>
<dbReference type="InterPro" id="IPR008715">
    <property type="entry name" value="SAM-MeTfrase_NodS-like"/>
</dbReference>
<dbReference type="CDD" id="cd02440">
    <property type="entry name" value="AdoMet_MTases"/>
    <property type="match status" value="1"/>
</dbReference>
<dbReference type="InterPro" id="IPR029063">
    <property type="entry name" value="SAM-dependent_MTases_sf"/>
</dbReference>
<dbReference type="Gene3D" id="3.40.50.150">
    <property type="entry name" value="Vaccinia Virus protein VP39"/>
    <property type="match status" value="1"/>
</dbReference>
<protein>
    <submittedName>
        <fullName evidence="1">SAM-dependent methyltransferase</fullName>
    </submittedName>
</protein>
<evidence type="ECO:0000313" key="1">
    <source>
        <dbReference type="EMBL" id="RAK56949.1"/>
    </source>
</evidence>